<reference evidence="6" key="2">
    <citation type="submission" date="2023-05" db="EMBL/GenBank/DDBJ databases">
        <authorList>
            <person name="Fouks B."/>
        </authorList>
    </citation>
    <scope>NUCLEOTIDE SEQUENCE</scope>
    <source>
        <strain evidence="6">Stay&amp;Tobe</strain>
        <tissue evidence="6">Testes</tissue>
    </source>
</reference>
<feature type="domain" description="Receptor ligand binding region" evidence="5">
    <location>
        <begin position="49"/>
        <end position="199"/>
    </location>
</feature>
<reference evidence="6" key="1">
    <citation type="journal article" date="2023" name="IScience">
        <title>Live-bearing cockroach genome reveals convergent evolutionary mechanisms linked to viviparity in insects and beyond.</title>
        <authorList>
            <person name="Fouks B."/>
            <person name="Harrison M.C."/>
            <person name="Mikhailova A.A."/>
            <person name="Marchal E."/>
            <person name="English S."/>
            <person name="Carruthers M."/>
            <person name="Jennings E.C."/>
            <person name="Chiamaka E.L."/>
            <person name="Frigard R.A."/>
            <person name="Pippel M."/>
            <person name="Attardo G.M."/>
            <person name="Benoit J.B."/>
            <person name="Bornberg-Bauer E."/>
            <person name="Tobe S.S."/>
        </authorList>
    </citation>
    <scope>NUCLEOTIDE SEQUENCE</scope>
    <source>
        <strain evidence="6">Stay&amp;Tobe</strain>
    </source>
</reference>
<evidence type="ECO:0000256" key="4">
    <source>
        <dbReference type="ARBA" id="ARBA00023136"/>
    </source>
</evidence>
<keyword evidence="2" id="KW-0812">Transmembrane</keyword>
<name>A0AAD8A3Q8_DIPPU</name>
<dbReference type="InterPro" id="IPR001828">
    <property type="entry name" value="ANF_lig-bd_rcpt"/>
</dbReference>
<dbReference type="GO" id="GO:0016020">
    <property type="term" value="C:membrane"/>
    <property type="evidence" value="ECO:0007669"/>
    <property type="project" value="UniProtKB-SubCell"/>
</dbReference>
<accession>A0AAD8A3Q8</accession>
<dbReference type="Proteomes" id="UP001233999">
    <property type="component" value="Unassembled WGS sequence"/>
</dbReference>
<evidence type="ECO:0000259" key="5">
    <source>
        <dbReference type="Pfam" id="PF01094"/>
    </source>
</evidence>
<dbReference type="EMBL" id="JASPKZ010003882">
    <property type="protein sequence ID" value="KAJ9591182.1"/>
    <property type="molecule type" value="Genomic_DNA"/>
</dbReference>
<sequence length="273" mass="31048">MECGPAAGQPHMASARSVIVLAAWWSFVAALPDVIRIGGLFHPADDRQEVAFRYAVERINDDRTILPRSRLSAQIEKISPQDSFHASKRVCHLLRSGVAAIFGPQSGQTASHVQSICDTMEIPHLETRWDYRLRRESCLVNLYPHPTTLSKAYVDLVKAWGWKSFTIVYENNEGLVRLQELLKAHGPSEFPIAVRQLGEGKEEKRVFQRQSVNMTVYTHTLQNNYELPLMDSKEETFCLRMCLTGKVNEVSDLPSYYRLTNFGSQLSSEWFTS</sequence>
<protein>
    <recommendedName>
        <fullName evidence="5">Receptor ligand binding region domain-containing protein</fullName>
    </recommendedName>
</protein>
<evidence type="ECO:0000256" key="2">
    <source>
        <dbReference type="ARBA" id="ARBA00022692"/>
    </source>
</evidence>
<keyword evidence="3" id="KW-1133">Transmembrane helix</keyword>
<dbReference type="InterPro" id="IPR028082">
    <property type="entry name" value="Peripla_BP_I"/>
</dbReference>
<proteinExistence type="predicted"/>
<dbReference type="Pfam" id="PF01094">
    <property type="entry name" value="ANF_receptor"/>
    <property type="match status" value="1"/>
</dbReference>
<keyword evidence="7" id="KW-1185">Reference proteome</keyword>
<dbReference type="Gene3D" id="3.40.50.2300">
    <property type="match status" value="2"/>
</dbReference>
<comment type="subcellular location">
    <subcellularLocation>
        <location evidence="1">Membrane</location>
    </subcellularLocation>
</comment>
<feature type="non-terminal residue" evidence="6">
    <location>
        <position position="1"/>
    </location>
</feature>
<evidence type="ECO:0000256" key="1">
    <source>
        <dbReference type="ARBA" id="ARBA00004370"/>
    </source>
</evidence>
<evidence type="ECO:0000256" key="3">
    <source>
        <dbReference type="ARBA" id="ARBA00022989"/>
    </source>
</evidence>
<organism evidence="6 7">
    <name type="scientific">Diploptera punctata</name>
    <name type="common">Pacific beetle cockroach</name>
    <dbReference type="NCBI Taxonomy" id="6984"/>
    <lineage>
        <taxon>Eukaryota</taxon>
        <taxon>Metazoa</taxon>
        <taxon>Ecdysozoa</taxon>
        <taxon>Arthropoda</taxon>
        <taxon>Hexapoda</taxon>
        <taxon>Insecta</taxon>
        <taxon>Pterygota</taxon>
        <taxon>Neoptera</taxon>
        <taxon>Polyneoptera</taxon>
        <taxon>Dictyoptera</taxon>
        <taxon>Blattodea</taxon>
        <taxon>Blaberoidea</taxon>
        <taxon>Blaberidae</taxon>
        <taxon>Diplopterinae</taxon>
        <taxon>Diploptera</taxon>
    </lineage>
</organism>
<comment type="caution">
    <text evidence="6">The sequence shown here is derived from an EMBL/GenBank/DDBJ whole genome shotgun (WGS) entry which is preliminary data.</text>
</comment>
<evidence type="ECO:0000313" key="6">
    <source>
        <dbReference type="EMBL" id="KAJ9591182.1"/>
    </source>
</evidence>
<dbReference type="AlphaFoldDB" id="A0AAD8A3Q8"/>
<dbReference type="SUPFAM" id="SSF53822">
    <property type="entry name" value="Periplasmic binding protein-like I"/>
    <property type="match status" value="1"/>
</dbReference>
<gene>
    <name evidence="6" type="ORF">L9F63_002253</name>
</gene>
<evidence type="ECO:0000313" key="7">
    <source>
        <dbReference type="Proteomes" id="UP001233999"/>
    </source>
</evidence>
<keyword evidence="4" id="KW-0472">Membrane</keyword>